<name>A0A4C1W6A2_EUMVA</name>
<sequence length="135" mass="15020">MFFTCARRPAPDVDSAHYGDSQFLHNPRPGRGPFCGPNASFSLDGRLTFCSRANSNYVALPTRVYENRGARDVFESDVCRPQRLRGDGVVVREGEVPPCDTSRVTQWHFLSGRLLDNVHADNEDMGVTIVDIGHP</sequence>
<gene>
    <name evidence="1" type="ORF">EVAR_41412_1</name>
</gene>
<evidence type="ECO:0000313" key="2">
    <source>
        <dbReference type="Proteomes" id="UP000299102"/>
    </source>
</evidence>
<accession>A0A4C1W6A2</accession>
<keyword evidence="2" id="KW-1185">Reference proteome</keyword>
<comment type="caution">
    <text evidence="1">The sequence shown here is derived from an EMBL/GenBank/DDBJ whole genome shotgun (WGS) entry which is preliminary data.</text>
</comment>
<dbReference type="EMBL" id="BGZK01000476">
    <property type="protein sequence ID" value="GBP46059.1"/>
    <property type="molecule type" value="Genomic_DNA"/>
</dbReference>
<dbReference type="Proteomes" id="UP000299102">
    <property type="component" value="Unassembled WGS sequence"/>
</dbReference>
<dbReference type="AlphaFoldDB" id="A0A4C1W6A2"/>
<proteinExistence type="predicted"/>
<organism evidence="1 2">
    <name type="scientific">Eumeta variegata</name>
    <name type="common">Bagworm moth</name>
    <name type="synonym">Eumeta japonica</name>
    <dbReference type="NCBI Taxonomy" id="151549"/>
    <lineage>
        <taxon>Eukaryota</taxon>
        <taxon>Metazoa</taxon>
        <taxon>Ecdysozoa</taxon>
        <taxon>Arthropoda</taxon>
        <taxon>Hexapoda</taxon>
        <taxon>Insecta</taxon>
        <taxon>Pterygota</taxon>
        <taxon>Neoptera</taxon>
        <taxon>Endopterygota</taxon>
        <taxon>Lepidoptera</taxon>
        <taxon>Glossata</taxon>
        <taxon>Ditrysia</taxon>
        <taxon>Tineoidea</taxon>
        <taxon>Psychidae</taxon>
        <taxon>Oiketicinae</taxon>
        <taxon>Eumeta</taxon>
    </lineage>
</organism>
<evidence type="ECO:0000313" key="1">
    <source>
        <dbReference type="EMBL" id="GBP46059.1"/>
    </source>
</evidence>
<reference evidence="1 2" key="1">
    <citation type="journal article" date="2019" name="Commun. Biol.">
        <title>The bagworm genome reveals a unique fibroin gene that provides high tensile strength.</title>
        <authorList>
            <person name="Kono N."/>
            <person name="Nakamura H."/>
            <person name="Ohtoshi R."/>
            <person name="Tomita M."/>
            <person name="Numata K."/>
            <person name="Arakawa K."/>
        </authorList>
    </citation>
    <scope>NUCLEOTIDE SEQUENCE [LARGE SCALE GENOMIC DNA]</scope>
</reference>
<protein>
    <submittedName>
        <fullName evidence="1">Uncharacterized protein</fullName>
    </submittedName>
</protein>